<protein>
    <recommendedName>
        <fullName evidence="4">Rad50/SbcC-type AAA domain-containing protein</fullName>
    </recommendedName>
</protein>
<name>A0A2U2J575_9SPHN</name>
<dbReference type="AlphaFoldDB" id="A0A2U2J575"/>
<feature type="coiled-coil region" evidence="1">
    <location>
        <begin position="191"/>
        <end position="218"/>
    </location>
</feature>
<keyword evidence="1" id="KW-0175">Coiled coil</keyword>
<dbReference type="RefSeq" id="WP_109271633.1">
    <property type="nucleotide sequence ID" value="NZ_QFFF01000001.1"/>
</dbReference>
<sequence length="637" mass="70811">MTNAFLSVARLERRLTTGNVESLTFKTGVNLLVGPPNTGKTKWLQTLDFLLGDTGANPYEGSDEAGLADKYESAAANLIVDGDAVRIERRWLEPGAKGKIFVGDEVMDTKEFQHWLFAKLDIPLVHFPKGNPMSGQTWPELSFRILLRHIYRQQRFWSGLADQQPEGEQHASLLQFLGLAQRIFTDDYGELVQLKLEVERLKARRDQYQHTLAELARGLLSDEDISVVVNALTVAAAKVRIATETEVLRRQRVELLSRSAGETLDPGQRSRIVELGELRALVSSRLEASSRDRNSAVDRAREVARYESDLADELDRMARAEDAGTMLADLKITHCPACDQTVAPVVIPSPDCFLCHQARPSEPMVEGLGAVRLRFERERLESERKEAAALSDVLARDIRHHASQIADDERQLRIIDNELVPARQAIAAVAQEEISKIDMALGQASERERQLDRVSAALALETDIADRIAALEAKIEPIQERVDEVMRTVDFGAAASDLEDGMNAYLEALNHLRPHTWRHSPVQISLSRREGVFRVGNRRWMAALEGTDSLYFLMAYHYGLLSLSGKPGSHYPGIAIIDLPGEFLGEAIEDKENFIVQPFVDLLSGEAFEGAQLLITGASFTGLAGAHVQALRQVHIA</sequence>
<evidence type="ECO:0008006" key="4">
    <source>
        <dbReference type="Google" id="ProtNLM"/>
    </source>
</evidence>
<proteinExistence type="predicted"/>
<organism evidence="2 3">
    <name type="scientific">Allosphingosinicella humi</name>
    <dbReference type="NCBI Taxonomy" id="2068657"/>
    <lineage>
        <taxon>Bacteria</taxon>
        <taxon>Pseudomonadati</taxon>
        <taxon>Pseudomonadota</taxon>
        <taxon>Alphaproteobacteria</taxon>
        <taxon>Sphingomonadales</taxon>
        <taxon>Sphingomonadaceae</taxon>
        <taxon>Allosphingosinicella</taxon>
    </lineage>
</organism>
<dbReference type="Proteomes" id="UP000245916">
    <property type="component" value="Unassembled WGS sequence"/>
</dbReference>
<dbReference type="EMBL" id="QFFF01000001">
    <property type="protein sequence ID" value="PWG03495.1"/>
    <property type="molecule type" value="Genomic_DNA"/>
</dbReference>
<evidence type="ECO:0000313" key="3">
    <source>
        <dbReference type="Proteomes" id="UP000245916"/>
    </source>
</evidence>
<gene>
    <name evidence="2" type="ORF">DF286_11900</name>
</gene>
<reference evidence="2 3" key="1">
    <citation type="submission" date="2018-05" db="EMBL/GenBank/DDBJ databases">
        <title>Genome of Sphingosinicella humi QZX222.</title>
        <authorList>
            <person name="Qiao Z."/>
            <person name="Wang G."/>
        </authorList>
    </citation>
    <scope>NUCLEOTIDE SEQUENCE [LARGE SCALE GENOMIC DNA]</scope>
    <source>
        <strain evidence="2 3">QZX222</strain>
    </source>
</reference>
<keyword evidence="3" id="KW-1185">Reference proteome</keyword>
<evidence type="ECO:0000313" key="2">
    <source>
        <dbReference type="EMBL" id="PWG03495.1"/>
    </source>
</evidence>
<evidence type="ECO:0000256" key="1">
    <source>
        <dbReference type="SAM" id="Coils"/>
    </source>
</evidence>
<dbReference type="OrthoDB" id="975794at2"/>
<dbReference type="SUPFAM" id="SSF52540">
    <property type="entry name" value="P-loop containing nucleoside triphosphate hydrolases"/>
    <property type="match status" value="1"/>
</dbReference>
<comment type="caution">
    <text evidence="2">The sequence shown here is derived from an EMBL/GenBank/DDBJ whole genome shotgun (WGS) entry which is preliminary data.</text>
</comment>
<dbReference type="InterPro" id="IPR027417">
    <property type="entry name" value="P-loop_NTPase"/>
</dbReference>
<dbReference type="Gene3D" id="3.40.50.300">
    <property type="entry name" value="P-loop containing nucleotide triphosphate hydrolases"/>
    <property type="match status" value="1"/>
</dbReference>
<accession>A0A2U2J575</accession>